<comment type="similarity">
    <text evidence="1 7">Belongs to the WD repeat coronin family.</text>
</comment>
<dbReference type="InterPro" id="IPR036322">
    <property type="entry name" value="WD40_repeat_dom_sf"/>
</dbReference>
<reference evidence="11" key="2">
    <citation type="journal article" date="2021" name="World Allergy Organ. J.">
        <title>Chromosome-level assembly of Dermatophagoides farinae genome and transcriptome reveals two novel allergens Der f 37 and Der f 39.</title>
        <authorList>
            <person name="Chen J."/>
            <person name="Cai Z."/>
            <person name="Fan D."/>
            <person name="Hu J."/>
            <person name="Hou Y."/>
            <person name="He Y."/>
            <person name="Zhang Z."/>
            <person name="Zhao Z."/>
            <person name="Gao P."/>
            <person name="Hu W."/>
            <person name="Sun J."/>
            <person name="Li J."/>
            <person name="Ji K."/>
        </authorList>
    </citation>
    <scope>NUCLEOTIDE SEQUENCE</scope>
    <source>
        <strain evidence="11">JKM2019</strain>
    </source>
</reference>
<dbReference type="GO" id="GO:0051015">
    <property type="term" value="F:actin filament binding"/>
    <property type="evidence" value="ECO:0007669"/>
    <property type="project" value="TreeGrafter"/>
</dbReference>
<feature type="compositionally biased region" description="Low complexity" evidence="9">
    <location>
        <begin position="619"/>
        <end position="630"/>
    </location>
</feature>
<accession>A0A9D4SG66</accession>
<keyword evidence="5" id="KW-0009">Actin-binding</keyword>
<feature type="repeat" description="WD" evidence="6">
    <location>
        <begin position="90"/>
        <end position="122"/>
    </location>
</feature>
<feature type="domain" description="DUF1899" evidence="10">
    <location>
        <begin position="17"/>
        <end position="81"/>
    </location>
</feature>
<dbReference type="Pfam" id="PF16300">
    <property type="entry name" value="WD40_4"/>
    <property type="match status" value="1"/>
</dbReference>
<keyword evidence="3 7" id="KW-0677">Repeat</keyword>
<sequence length="742" mass="84282">MFDTIDDIEINEKALFKGVRVSKYRHVYGMVARKDQCYDNVQITKNAHDSNFCAANPKFLAIVTESCGGGSFIIIPIDKAGRIDSHAGRVTGHRGQIYDIKWNPFNDNVIASCSDDTTIKLWYIPDEGLLSRNMQQPIIELRGHKRRVNFIEWHPTADNILVSAGSDHLMIVWNTLTADVCRVITCHTETIHSMSFNRDGSLIATTSKDKKLRIIDPRSTQVVNEGLCHHGTKASKVVYLGDSQRLFTVGFSRYSDRQWAVWSERDLTSPLTIENIDSSSGVLFPYYDHDTRMVYVAGKGDGNIRYYETTDEHPYCHYLSQFLSGFPQRSLGMMPKRGCDVYKCEIVRFYKLHATKHICEPISMIVPRKSEQFQSDVFPDTAAPTPALTADQWLSGQNRNPVLFNLKTGAGAKTNKPIFIQQSFNPVIKTAIGERKLEFISKANAVDYREKDYIDDNNDDDDEKPQKQQALSNGHKQEKPRQNGHCLNNEQRKVNGSTPRKSHSNDHFETNGKQNFIQSKPMKSESALAQNFRESITKSSSNVPLRSRLPWIKDDDDLNRDAEQLSKPMCDIVSLNQVKHHLPPAIPNMITLKDDDDDDDDDDYDQDDDDDDDDDDSNDSAAADANTTDDSIAEELAFSATISHTNNSNESFNTTTSTTTEGENNGDRVDNNISPICMKINNKDLEEEEEELDPNPKNERELWRAFQEQRAIIHKLQSQLNEKNKQIEELESILKNINNRSN</sequence>
<dbReference type="InterPro" id="IPR015505">
    <property type="entry name" value="Coronin"/>
</dbReference>
<dbReference type="PANTHER" id="PTHR10856">
    <property type="entry name" value="CORONIN"/>
    <property type="match status" value="1"/>
</dbReference>
<feature type="repeat" description="WD" evidence="6">
    <location>
        <begin position="184"/>
        <end position="225"/>
    </location>
</feature>
<dbReference type="AlphaFoldDB" id="A0A9D4SG66"/>
<evidence type="ECO:0000256" key="2">
    <source>
        <dbReference type="ARBA" id="ARBA00022574"/>
    </source>
</evidence>
<dbReference type="PROSITE" id="PS50082">
    <property type="entry name" value="WD_REPEATS_2"/>
    <property type="match status" value="3"/>
</dbReference>
<evidence type="ECO:0000256" key="5">
    <source>
        <dbReference type="ARBA" id="ARBA00023203"/>
    </source>
</evidence>
<feature type="compositionally biased region" description="Low complexity" evidence="9">
    <location>
        <begin position="645"/>
        <end position="663"/>
    </location>
</feature>
<feature type="region of interest" description="Disordered" evidence="9">
    <location>
        <begin position="587"/>
        <end position="671"/>
    </location>
</feature>
<dbReference type="InterPro" id="IPR001680">
    <property type="entry name" value="WD40_rpt"/>
</dbReference>
<organism evidence="11">
    <name type="scientific">Dermatophagoides farinae</name>
    <name type="common">American house dust mite</name>
    <dbReference type="NCBI Taxonomy" id="6954"/>
    <lineage>
        <taxon>Eukaryota</taxon>
        <taxon>Metazoa</taxon>
        <taxon>Ecdysozoa</taxon>
        <taxon>Arthropoda</taxon>
        <taxon>Chelicerata</taxon>
        <taxon>Arachnida</taxon>
        <taxon>Acari</taxon>
        <taxon>Acariformes</taxon>
        <taxon>Sarcoptiformes</taxon>
        <taxon>Astigmata</taxon>
        <taxon>Psoroptidia</taxon>
        <taxon>Analgoidea</taxon>
        <taxon>Pyroglyphidae</taxon>
        <taxon>Dermatophagoidinae</taxon>
        <taxon>Dermatophagoides</taxon>
    </lineage>
</organism>
<dbReference type="SMART" id="SM01166">
    <property type="entry name" value="DUF1899"/>
    <property type="match status" value="1"/>
</dbReference>
<evidence type="ECO:0000256" key="1">
    <source>
        <dbReference type="ARBA" id="ARBA00009482"/>
    </source>
</evidence>
<evidence type="ECO:0000259" key="10">
    <source>
        <dbReference type="SMART" id="SM01166"/>
    </source>
</evidence>
<feature type="compositionally biased region" description="Acidic residues" evidence="9">
    <location>
        <begin position="594"/>
        <end position="618"/>
    </location>
</feature>
<feature type="coiled-coil region" evidence="8">
    <location>
        <begin position="706"/>
        <end position="740"/>
    </location>
</feature>
<feature type="compositionally biased region" description="Polar residues" evidence="9">
    <location>
        <begin position="485"/>
        <end position="499"/>
    </location>
</feature>
<dbReference type="Pfam" id="PF08953">
    <property type="entry name" value="DUF1899"/>
    <property type="match status" value="1"/>
</dbReference>
<evidence type="ECO:0000256" key="6">
    <source>
        <dbReference type="PROSITE-ProRule" id="PRU00221"/>
    </source>
</evidence>
<dbReference type="EMBL" id="SDOV01000005">
    <property type="protein sequence ID" value="KAH7640822.1"/>
    <property type="molecule type" value="Genomic_DNA"/>
</dbReference>
<evidence type="ECO:0000313" key="11">
    <source>
        <dbReference type="EMBL" id="KAH7640822.1"/>
    </source>
</evidence>
<keyword evidence="4 8" id="KW-0175">Coiled coil</keyword>
<dbReference type="PROSITE" id="PS50294">
    <property type="entry name" value="WD_REPEATS_REGION"/>
    <property type="match status" value="2"/>
</dbReference>
<proteinExistence type="inferred from homology"/>
<gene>
    <name evidence="11" type="ORF">HUG17_8291</name>
</gene>
<name>A0A9D4SG66_DERFA</name>
<dbReference type="SUPFAM" id="SSF50978">
    <property type="entry name" value="WD40 repeat-like"/>
    <property type="match status" value="1"/>
</dbReference>
<protein>
    <recommendedName>
        <fullName evidence="7">Coronin</fullName>
    </recommendedName>
</protein>
<dbReference type="InterPro" id="IPR015048">
    <property type="entry name" value="DUF1899"/>
</dbReference>
<feature type="region of interest" description="Disordered" evidence="9">
    <location>
        <begin position="453"/>
        <end position="528"/>
    </location>
</feature>
<evidence type="ECO:0000256" key="4">
    <source>
        <dbReference type="ARBA" id="ARBA00023054"/>
    </source>
</evidence>
<reference evidence="11" key="1">
    <citation type="submission" date="2020-06" db="EMBL/GenBank/DDBJ databases">
        <authorList>
            <person name="Ji K."/>
            <person name="Li J."/>
        </authorList>
    </citation>
    <scope>NUCLEOTIDE SEQUENCE</scope>
    <source>
        <strain evidence="11">JKM2019</strain>
        <tissue evidence="11">Whole body</tissue>
    </source>
</reference>
<evidence type="ECO:0000256" key="3">
    <source>
        <dbReference type="ARBA" id="ARBA00022737"/>
    </source>
</evidence>
<dbReference type="Proteomes" id="UP000828236">
    <property type="component" value="Unassembled WGS sequence"/>
</dbReference>
<keyword evidence="2 6" id="KW-0853">WD repeat</keyword>
<dbReference type="OrthoDB" id="1850764at2759"/>
<evidence type="ECO:0000256" key="8">
    <source>
        <dbReference type="SAM" id="Coils"/>
    </source>
</evidence>
<dbReference type="SMART" id="SM00320">
    <property type="entry name" value="WD40"/>
    <property type="match status" value="3"/>
</dbReference>
<dbReference type="Pfam" id="PF00400">
    <property type="entry name" value="WD40"/>
    <property type="match status" value="3"/>
</dbReference>
<evidence type="ECO:0000256" key="7">
    <source>
        <dbReference type="RuleBase" id="RU280818"/>
    </source>
</evidence>
<feature type="repeat" description="WD" evidence="6">
    <location>
        <begin position="141"/>
        <end position="174"/>
    </location>
</feature>
<dbReference type="FunFam" id="2.130.10.10:FF:000502">
    <property type="entry name" value="Coronin"/>
    <property type="match status" value="1"/>
</dbReference>
<dbReference type="InterPro" id="IPR015943">
    <property type="entry name" value="WD40/YVTN_repeat-like_dom_sf"/>
</dbReference>
<dbReference type="PANTHER" id="PTHR10856:SF44">
    <property type="entry name" value="CORONIN"/>
    <property type="match status" value="1"/>
</dbReference>
<dbReference type="Gene3D" id="2.130.10.10">
    <property type="entry name" value="YVTN repeat-like/Quinoprotein amine dehydrogenase"/>
    <property type="match status" value="1"/>
</dbReference>
<evidence type="ECO:0000256" key="9">
    <source>
        <dbReference type="SAM" id="MobiDB-lite"/>
    </source>
</evidence>
<comment type="caution">
    <text evidence="11">The sequence shown here is derived from an EMBL/GenBank/DDBJ whole genome shotgun (WGS) entry which is preliminary data.</text>
</comment>
<dbReference type="SMART" id="SM01167">
    <property type="entry name" value="DUF1900"/>
    <property type="match status" value="1"/>
</dbReference>